<proteinExistence type="predicted"/>
<feature type="compositionally biased region" description="Acidic residues" evidence="1">
    <location>
        <begin position="83"/>
        <end position="96"/>
    </location>
</feature>
<organism evidence="2 3">
    <name type="scientific">Cudoniella acicularis</name>
    <dbReference type="NCBI Taxonomy" id="354080"/>
    <lineage>
        <taxon>Eukaryota</taxon>
        <taxon>Fungi</taxon>
        <taxon>Dikarya</taxon>
        <taxon>Ascomycota</taxon>
        <taxon>Pezizomycotina</taxon>
        <taxon>Leotiomycetes</taxon>
        <taxon>Helotiales</taxon>
        <taxon>Tricladiaceae</taxon>
        <taxon>Cudoniella</taxon>
    </lineage>
</organism>
<dbReference type="Proteomes" id="UP000566819">
    <property type="component" value="Unassembled WGS sequence"/>
</dbReference>
<name>A0A8H4W5V9_9HELO</name>
<gene>
    <name evidence="2" type="ORF">G7Y89_g2713</name>
</gene>
<keyword evidence="3" id="KW-1185">Reference proteome</keyword>
<dbReference type="AlphaFoldDB" id="A0A8H4W5V9"/>
<reference evidence="2 3" key="1">
    <citation type="submission" date="2020-03" db="EMBL/GenBank/DDBJ databases">
        <title>Draft Genome Sequence of Cudoniella acicularis.</title>
        <authorList>
            <person name="Buettner E."/>
            <person name="Kellner H."/>
        </authorList>
    </citation>
    <scope>NUCLEOTIDE SEQUENCE [LARGE SCALE GENOMIC DNA]</scope>
    <source>
        <strain evidence="2 3">DSM 108380</strain>
    </source>
</reference>
<protein>
    <submittedName>
        <fullName evidence="2">Uncharacterized protein</fullName>
    </submittedName>
</protein>
<evidence type="ECO:0000256" key="1">
    <source>
        <dbReference type="SAM" id="MobiDB-lite"/>
    </source>
</evidence>
<feature type="region of interest" description="Disordered" evidence="1">
    <location>
        <begin position="74"/>
        <end position="96"/>
    </location>
</feature>
<sequence>METHYPPPHLANERQQQPPAISQLLAQPSSPPPNFCRCPICLFQYHIMVRYGDATVYMTTPKTAPYVPSAHWLASQQQRIPDSDPESEDDSYNSDDEWVIRGETVLARAQRRAKEHWACVRISLPLPSTEHLD</sequence>
<evidence type="ECO:0000313" key="3">
    <source>
        <dbReference type="Proteomes" id="UP000566819"/>
    </source>
</evidence>
<accession>A0A8H4W5V9</accession>
<evidence type="ECO:0000313" key="2">
    <source>
        <dbReference type="EMBL" id="KAF4635383.1"/>
    </source>
</evidence>
<dbReference type="EMBL" id="JAAMPI010000122">
    <property type="protein sequence ID" value="KAF4635383.1"/>
    <property type="molecule type" value="Genomic_DNA"/>
</dbReference>
<comment type="caution">
    <text evidence="2">The sequence shown here is derived from an EMBL/GenBank/DDBJ whole genome shotgun (WGS) entry which is preliminary data.</text>
</comment>